<evidence type="ECO:0000256" key="1">
    <source>
        <dbReference type="SAM" id="MobiDB-lite"/>
    </source>
</evidence>
<dbReference type="Gramene" id="PAN32968">
    <property type="protein sequence ID" value="PAN32968"/>
    <property type="gene ID" value="PAHAL_5G524200"/>
</dbReference>
<accession>A0A2S3HZ40</accession>
<gene>
    <name evidence="2" type="ORF">PAHAL_5G524200</name>
</gene>
<organism evidence="2">
    <name type="scientific">Panicum hallii</name>
    <dbReference type="NCBI Taxonomy" id="206008"/>
    <lineage>
        <taxon>Eukaryota</taxon>
        <taxon>Viridiplantae</taxon>
        <taxon>Streptophyta</taxon>
        <taxon>Embryophyta</taxon>
        <taxon>Tracheophyta</taxon>
        <taxon>Spermatophyta</taxon>
        <taxon>Magnoliopsida</taxon>
        <taxon>Liliopsida</taxon>
        <taxon>Poales</taxon>
        <taxon>Poaceae</taxon>
        <taxon>PACMAD clade</taxon>
        <taxon>Panicoideae</taxon>
        <taxon>Panicodae</taxon>
        <taxon>Paniceae</taxon>
        <taxon>Panicinae</taxon>
        <taxon>Panicum</taxon>
        <taxon>Panicum sect. Panicum</taxon>
    </lineage>
</organism>
<dbReference type="EMBL" id="CM008050">
    <property type="protein sequence ID" value="PAN32968.2"/>
    <property type="molecule type" value="Genomic_DNA"/>
</dbReference>
<evidence type="ECO:0000313" key="2">
    <source>
        <dbReference type="EMBL" id="PAN32968.2"/>
    </source>
</evidence>
<protein>
    <submittedName>
        <fullName evidence="2">Uncharacterized protein</fullName>
    </submittedName>
</protein>
<feature type="region of interest" description="Disordered" evidence="1">
    <location>
        <begin position="1"/>
        <end position="22"/>
    </location>
</feature>
<dbReference type="Proteomes" id="UP000243499">
    <property type="component" value="Chromosome 5"/>
</dbReference>
<dbReference type="AlphaFoldDB" id="A0A2S3HZ40"/>
<sequence length="66" mass="6852">MPAAETSFARGPVPPKKPGPVTVSVTNPPLCCELVAGRICLPLAIGEEVKPAERDRCLHGHAPATP</sequence>
<reference evidence="2" key="1">
    <citation type="submission" date="2018-04" db="EMBL/GenBank/DDBJ databases">
        <title>WGS assembly of Panicum hallii.</title>
        <authorList>
            <person name="Lovell J."/>
            <person name="Jenkins J."/>
            <person name="Lowry D."/>
            <person name="Mamidi S."/>
            <person name="Sreedasyam A."/>
            <person name="Weng X."/>
            <person name="Barry K."/>
            <person name="Bonette J."/>
            <person name="Campitelli B."/>
            <person name="Daum C."/>
            <person name="Gordon S."/>
            <person name="Gould B."/>
            <person name="Lipzen A."/>
            <person name="Macqueen A."/>
            <person name="Palacio-Mejia J."/>
            <person name="Plott C."/>
            <person name="Shakirov E."/>
            <person name="Shu S."/>
            <person name="Yoshinaga Y."/>
            <person name="Zane M."/>
            <person name="Rokhsar D."/>
            <person name="Grimwood J."/>
            <person name="Schmutz J."/>
            <person name="Juenger T."/>
        </authorList>
    </citation>
    <scope>NUCLEOTIDE SEQUENCE [LARGE SCALE GENOMIC DNA]</scope>
    <source>
        <strain evidence="2">FIL2</strain>
    </source>
</reference>
<proteinExistence type="predicted"/>
<name>A0A2S3HZ40_9POAL</name>